<dbReference type="PANTHER" id="PTHR23272:SF184">
    <property type="entry name" value="OS03G0311250 PROTEIN"/>
    <property type="match status" value="1"/>
</dbReference>
<protein>
    <submittedName>
        <fullName evidence="2">Zinc finger BED domain-containing protein RICESLEEPER 2</fullName>
    </submittedName>
</protein>
<evidence type="ECO:0000259" key="1">
    <source>
        <dbReference type="Pfam" id="PF05699"/>
    </source>
</evidence>
<dbReference type="SUPFAM" id="SSF53098">
    <property type="entry name" value="Ribonuclease H-like"/>
    <property type="match status" value="1"/>
</dbReference>
<feature type="domain" description="HAT C-terminal dimerisation" evidence="1">
    <location>
        <begin position="7"/>
        <end position="70"/>
    </location>
</feature>
<gene>
    <name evidence="2" type="ORF">Sradi_5241400</name>
</gene>
<dbReference type="InterPro" id="IPR008906">
    <property type="entry name" value="HATC_C_dom"/>
</dbReference>
<evidence type="ECO:0000313" key="2">
    <source>
        <dbReference type="EMBL" id="KAL0319799.1"/>
    </source>
</evidence>
<reference evidence="2" key="2">
    <citation type="journal article" date="2024" name="Plant">
        <title>Genomic evolution and insights into agronomic trait innovations of Sesamum species.</title>
        <authorList>
            <person name="Miao H."/>
            <person name="Wang L."/>
            <person name="Qu L."/>
            <person name="Liu H."/>
            <person name="Sun Y."/>
            <person name="Le M."/>
            <person name="Wang Q."/>
            <person name="Wei S."/>
            <person name="Zheng Y."/>
            <person name="Lin W."/>
            <person name="Duan Y."/>
            <person name="Cao H."/>
            <person name="Xiong S."/>
            <person name="Wang X."/>
            <person name="Wei L."/>
            <person name="Li C."/>
            <person name="Ma Q."/>
            <person name="Ju M."/>
            <person name="Zhao R."/>
            <person name="Li G."/>
            <person name="Mu C."/>
            <person name="Tian Q."/>
            <person name="Mei H."/>
            <person name="Zhang T."/>
            <person name="Gao T."/>
            <person name="Zhang H."/>
        </authorList>
    </citation>
    <scope>NUCLEOTIDE SEQUENCE</scope>
    <source>
        <strain evidence="2">G02</strain>
    </source>
</reference>
<dbReference type="EMBL" id="JACGWJ010000024">
    <property type="protein sequence ID" value="KAL0319799.1"/>
    <property type="molecule type" value="Genomic_DNA"/>
</dbReference>
<sequence length="141" mass="15537">MNLRALVTEWWKLHTPRFPVLARLARDVVAMPISTVASESAFSTGGHIIDDFRASLTPKMAQALIYCQDYLRCAPFKPVEEDYDAIDKIVKDVVSNVTQSQPSSGYDIVYHGLFSAFLHPLLPQLGVFLVCSSSSDGSGDD</sequence>
<name>A0AAW2LKW6_SESRA</name>
<accession>A0AAW2LKW6</accession>
<dbReference type="GO" id="GO:0046983">
    <property type="term" value="F:protein dimerization activity"/>
    <property type="evidence" value="ECO:0007669"/>
    <property type="project" value="InterPro"/>
</dbReference>
<proteinExistence type="predicted"/>
<comment type="caution">
    <text evidence="2">The sequence shown here is derived from an EMBL/GenBank/DDBJ whole genome shotgun (WGS) entry which is preliminary data.</text>
</comment>
<reference evidence="2" key="1">
    <citation type="submission" date="2020-06" db="EMBL/GenBank/DDBJ databases">
        <authorList>
            <person name="Li T."/>
            <person name="Hu X."/>
            <person name="Zhang T."/>
            <person name="Song X."/>
            <person name="Zhang H."/>
            <person name="Dai N."/>
            <person name="Sheng W."/>
            <person name="Hou X."/>
            <person name="Wei L."/>
        </authorList>
    </citation>
    <scope>NUCLEOTIDE SEQUENCE</scope>
    <source>
        <strain evidence="2">G02</strain>
        <tissue evidence="2">Leaf</tissue>
    </source>
</reference>
<dbReference type="Pfam" id="PF05699">
    <property type="entry name" value="Dimer_Tnp_hAT"/>
    <property type="match status" value="1"/>
</dbReference>
<dbReference type="AlphaFoldDB" id="A0AAW2LKW6"/>
<dbReference type="PANTHER" id="PTHR23272">
    <property type="entry name" value="BED FINGER-RELATED"/>
    <property type="match status" value="1"/>
</dbReference>
<dbReference type="InterPro" id="IPR012337">
    <property type="entry name" value="RNaseH-like_sf"/>
</dbReference>
<organism evidence="2">
    <name type="scientific">Sesamum radiatum</name>
    <name type="common">Black benniseed</name>
    <dbReference type="NCBI Taxonomy" id="300843"/>
    <lineage>
        <taxon>Eukaryota</taxon>
        <taxon>Viridiplantae</taxon>
        <taxon>Streptophyta</taxon>
        <taxon>Embryophyta</taxon>
        <taxon>Tracheophyta</taxon>
        <taxon>Spermatophyta</taxon>
        <taxon>Magnoliopsida</taxon>
        <taxon>eudicotyledons</taxon>
        <taxon>Gunneridae</taxon>
        <taxon>Pentapetalae</taxon>
        <taxon>asterids</taxon>
        <taxon>lamiids</taxon>
        <taxon>Lamiales</taxon>
        <taxon>Pedaliaceae</taxon>
        <taxon>Sesamum</taxon>
    </lineage>
</organism>